<dbReference type="STRING" id="159291.SAMN05920897_1166"/>
<gene>
    <name evidence="2" type="ORF">SAMN05920897_1166</name>
</gene>
<dbReference type="SUPFAM" id="SSF46689">
    <property type="entry name" value="Homeodomain-like"/>
    <property type="match status" value="1"/>
</dbReference>
<dbReference type="Proteomes" id="UP000186400">
    <property type="component" value="Unassembled WGS sequence"/>
</dbReference>
<feature type="domain" description="Insertion element IS150 protein InsJ-like helix-turn-helix" evidence="1">
    <location>
        <begin position="6"/>
        <end position="46"/>
    </location>
</feature>
<dbReference type="InterPro" id="IPR055247">
    <property type="entry name" value="InsJ-like_HTH"/>
</dbReference>
<dbReference type="EMBL" id="FTMS01000016">
    <property type="protein sequence ID" value="SIQ82277.1"/>
    <property type="molecule type" value="Genomic_DNA"/>
</dbReference>
<reference evidence="2 3" key="1">
    <citation type="submission" date="2017-01" db="EMBL/GenBank/DDBJ databases">
        <authorList>
            <person name="Mah S.A."/>
            <person name="Swanson W.J."/>
            <person name="Moy G.W."/>
            <person name="Vacquier V.D."/>
        </authorList>
    </citation>
    <scope>NUCLEOTIDE SEQUENCE [LARGE SCALE GENOMIC DNA]</scope>
    <source>
        <strain evidence="2 3">ASpG1</strain>
    </source>
</reference>
<dbReference type="InterPro" id="IPR009057">
    <property type="entry name" value="Homeodomain-like_sf"/>
</dbReference>
<accession>A0A1N6VWK9</accession>
<dbReference type="AlphaFoldDB" id="A0A1N6VWK9"/>
<name>A0A1N6VWK9_9SPIO</name>
<evidence type="ECO:0000259" key="1">
    <source>
        <dbReference type="Pfam" id="PF13518"/>
    </source>
</evidence>
<proteinExistence type="predicted"/>
<dbReference type="Pfam" id="PF13518">
    <property type="entry name" value="HTH_28"/>
    <property type="match status" value="1"/>
</dbReference>
<evidence type="ECO:0000313" key="3">
    <source>
        <dbReference type="Proteomes" id="UP000186400"/>
    </source>
</evidence>
<protein>
    <submittedName>
        <fullName evidence="2">Helix-turn-helix domain-containing protein</fullName>
    </submittedName>
</protein>
<keyword evidence="3" id="KW-1185">Reference proteome</keyword>
<sequence>MYSYEERMRAVKLYIQYDLSAAATIRELGYPSRQNLDRWYQEYREYEDLHRSFPSNPGLYCQ</sequence>
<evidence type="ECO:0000313" key="2">
    <source>
        <dbReference type="EMBL" id="SIQ82277.1"/>
    </source>
</evidence>
<organism evidence="2 3">
    <name type="scientific">Alkalispirochaeta americana</name>
    <dbReference type="NCBI Taxonomy" id="159291"/>
    <lineage>
        <taxon>Bacteria</taxon>
        <taxon>Pseudomonadati</taxon>
        <taxon>Spirochaetota</taxon>
        <taxon>Spirochaetia</taxon>
        <taxon>Spirochaetales</taxon>
        <taxon>Spirochaetaceae</taxon>
        <taxon>Alkalispirochaeta</taxon>
    </lineage>
</organism>